<evidence type="ECO:0000313" key="4">
    <source>
        <dbReference type="Proteomes" id="UP000324021"/>
    </source>
</evidence>
<reference evidence="2" key="2">
    <citation type="submission" date="2016-10" db="EMBL/GenBank/DDBJ databases">
        <authorList>
            <person name="de Groot N.N."/>
        </authorList>
    </citation>
    <scope>NUCLEOTIDE SEQUENCE [LARGE SCALE GENOMIC DNA]</scope>
    <source>
        <strain evidence="2">CDM_6</strain>
    </source>
</reference>
<keyword evidence="3" id="KW-1185">Reference proteome</keyword>
<evidence type="ECO:0000313" key="3">
    <source>
        <dbReference type="Proteomes" id="UP000199320"/>
    </source>
</evidence>
<sequence>MLHDYTHVLLANDYTDALRAIVAETLPRVENAYVLLDHDELDGGFDPAVPSRKTWTTVQDAFEPVDGPGPFPEEAVDVPASERMTCRDTHTGCTAFQLVGDPAALEQLCTLADEPVVGQWFLQQVRLTSGRDVVLGAVPHHQKLWIDADAFQKEYVNTLADALVDYQACLVSAGTRLEWSVDGRTYRLTEGSLCVESDSGLTGDSCWGLTRLDSVRKEGTELVLTWKSDERPFPVQVLSSGLRTMLPGASIPKRVPCKDPETTERACELLTEMLAAYERG</sequence>
<dbReference type="EMBL" id="FMZP01000060">
    <property type="protein sequence ID" value="SDD86158.1"/>
    <property type="molecule type" value="Genomic_DNA"/>
</dbReference>
<dbReference type="EMBL" id="FOIC01000058">
    <property type="protein sequence ID" value="SEU13292.1"/>
    <property type="molecule type" value="Genomic_DNA"/>
</dbReference>
<reference evidence="3 4" key="1">
    <citation type="submission" date="2016-10" db="EMBL/GenBank/DDBJ databases">
        <authorList>
            <person name="Varghese N."/>
            <person name="Submissions S."/>
        </authorList>
    </citation>
    <scope>NUCLEOTIDE SEQUENCE [LARGE SCALE GENOMIC DNA]</scope>
    <source>
        <strain evidence="1 4">CDM_1</strain>
        <strain evidence="3">CDM_6</strain>
    </source>
</reference>
<dbReference type="RefSeq" id="WP_092936067.1">
    <property type="nucleotide sequence ID" value="NZ_FMZP01000060.1"/>
</dbReference>
<proteinExistence type="predicted"/>
<dbReference type="Proteomes" id="UP000324021">
    <property type="component" value="Unassembled WGS sequence"/>
</dbReference>
<dbReference type="OrthoDB" id="248618at2157"/>
<evidence type="ECO:0000313" key="2">
    <source>
        <dbReference type="EMBL" id="SEU13292.1"/>
    </source>
</evidence>
<organism evidence="2 3">
    <name type="scientific">Natrinema hispanicum</name>
    <dbReference type="NCBI Taxonomy" id="392421"/>
    <lineage>
        <taxon>Archaea</taxon>
        <taxon>Methanobacteriati</taxon>
        <taxon>Methanobacteriota</taxon>
        <taxon>Stenosarchaea group</taxon>
        <taxon>Halobacteria</taxon>
        <taxon>Halobacteriales</taxon>
        <taxon>Natrialbaceae</taxon>
        <taxon>Natrinema</taxon>
    </lineage>
</organism>
<dbReference type="AlphaFoldDB" id="A0A1I0JTE9"/>
<dbReference type="Proteomes" id="UP000199320">
    <property type="component" value="Unassembled WGS sequence"/>
</dbReference>
<accession>A0A1I0JTE9</accession>
<gene>
    <name evidence="2" type="ORF">SAMN04488694_1582</name>
    <name evidence="1" type="ORF">SAMN05192552_10603</name>
</gene>
<evidence type="ECO:0000313" key="1">
    <source>
        <dbReference type="EMBL" id="SDD86158.1"/>
    </source>
</evidence>
<protein>
    <submittedName>
        <fullName evidence="2">Uncharacterized protein</fullName>
    </submittedName>
</protein>
<dbReference type="STRING" id="392421.SAMN04488694_1582"/>
<name>A0A1I0JTE9_9EURY</name>